<sequence length="390" mass="44346">MRNKVILLRYLLLAQLVYIVAVYGFSPIINNAIGTEGTVYFVRPISYFLDLLFIVFFIKRDQRGKSSLRFLLFLLIPSLLIGIMFNSFSSRHITDLLFPLIFLFKISATLDVLKVREYRAEFLIFVKKLAVASLISSLLMLFVFYFVSYNKLNYLGLTPLIQPYFVTSLQNSNLIGTLGALAIAFFSGKRAIMLGSIVVFFFYLVFNITRLTKKFILGAGITVFIGINFLIFLSDSTAFLKLNRTIESLTSDDQEVISSVFSSRSSEIEGIMDEMSGMDYVFGKGIGSTFKFQNDSFQLYNKEALGNAHFSPLTLVFKYGIIFAVCFYLLMFRGIMQLRSRDKVVQFSALFILAVIVEYLFSYGLFIDRYLPMAIAVVLFAKINRGTINA</sequence>
<protein>
    <recommendedName>
        <fullName evidence="4">O-antigen ligase like membrane protein</fullName>
    </recommendedName>
</protein>
<feature type="transmembrane region" description="Helical" evidence="1">
    <location>
        <begin position="215"/>
        <end position="233"/>
    </location>
</feature>
<feature type="transmembrane region" description="Helical" evidence="1">
    <location>
        <begin position="125"/>
        <end position="147"/>
    </location>
</feature>
<evidence type="ECO:0000256" key="1">
    <source>
        <dbReference type="SAM" id="Phobius"/>
    </source>
</evidence>
<dbReference type="STRING" id="414048.SAMN04489864_101324"/>
<dbReference type="OrthoDB" id="1492534at2"/>
<dbReference type="EMBL" id="FOPP01000001">
    <property type="protein sequence ID" value="SFG62629.1"/>
    <property type="molecule type" value="Genomic_DNA"/>
</dbReference>
<feature type="transmembrane region" description="Helical" evidence="1">
    <location>
        <begin position="310"/>
        <end position="332"/>
    </location>
</feature>
<feature type="transmembrane region" description="Helical" evidence="1">
    <location>
        <begin position="7"/>
        <end position="29"/>
    </location>
</feature>
<reference evidence="2 3" key="1">
    <citation type="submission" date="2016-10" db="EMBL/GenBank/DDBJ databases">
        <authorList>
            <person name="de Groot N.N."/>
        </authorList>
    </citation>
    <scope>NUCLEOTIDE SEQUENCE [LARGE SCALE GENOMIC DNA]</scope>
    <source>
        <strain evidence="2 3">DSM 18684</strain>
    </source>
</reference>
<feature type="transmembrane region" description="Helical" evidence="1">
    <location>
        <begin position="174"/>
        <end position="203"/>
    </location>
</feature>
<proteinExistence type="predicted"/>
<name>A0A1I2TEV3_9SPHI</name>
<feature type="transmembrane region" description="Helical" evidence="1">
    <location>
        <begin position="41"/>
        <end position="58"/>
    </location>
</feature>
<keyword evidence="1" id="KW-1133">Transmembrane helix</keyword>
<dbReference type="Proteomes" id="UP000199666">
    <property type="component" value="Unassembled WGS sequence"/>
</dbReference>
<gene>
    <name evidence="2" type="ORF">SAMN04489864_101324</name>
</gene>
<feature type="transmembrane region" description="Helical" evidence="1">
    <location>
        <begin position="344"/>
        <end position="364"/>
    </location>
</feature>
<evidence type="ECO:0008006" key="4">
    <source>
        <dbReference type="Google" id="ProtNLM"/>
    </source>
</evidence>
<keyword evidence="1" id="KW-0472">Membrane</keyword>
<dbReference type="RefSeq" id="WP_090991803.1">
    <property type="nucleotide sequence ID" value="NZ_FOPP01000001.1"/>
</dbReference>
<accession>A0A1I2TEV3</accession>
<keyword evidence="1" id="KW-0812">Transmembrane</keyword>
<evidence type="ECO:0000313" key="3">
    <source>
        <dbReference type="Proteomes" id="UP000199666"/>
    </source>
</evidence>
<organism evidence="2 3">
    <name type="scientific">Pedobacter insulae</name>
    <dbReference type="NCBI Taxonomy" id="414048"/>
    <lineage>
        <taxon>Bacteria</taxon>
        <taxon>Pseudomonadati</taxon>
        <taxon>Bacteroidota</taxon>
        <taxon>Sphingobacteriia</taxon>
        <taxon>Sphingobacteriales</taxon>
        <taxon>Sphingobacteriaceae</taxon>
        <taxon>Pedobacter</taxon>
    </lineage>
</organism>
<dbReference type="AlphaFoldDB" id="A0A1I2TEV3"/>
<feature type="transmembrane region" description="Helical" evidence="1">
    <location>
        <begin position="70"/>
        <end position="90"/>
    </location>
</feature>
<evidence type="ECO:0000313" key="2">
    <source>
        <dbReference type="EMBL" id="SFG62629.1"/>
    </source>
</evidence>
<keyword evidence="3" id="KW-1185">Reference proteome</keyword>